<keyword evidence="13" id="KW-0472">Membrane</keyword>
<evidence type="ECO:0000256" key="5">
    <source>
        <dbReference type="ARBA" id="ARBA00022448"/>
    </source>
</evidence>
<protein>
    <recommendedName>
        <fullName evidence="4">NADH dehydrogenase [ubiquinone] 1 beta subcomplex subunit 11, mitochondrial</fullName>
    </recommendedName>
    <alternativeName>
        <fullName evidence="15">Complex I-ESSS</fullName>
    </alternativeName>
    <alternativeName>
        <fullName evidence="14">NADH-ubiquinone oxidoreductase ESSS subunit</fullName>
    </alternativeName>
</protein>
<comment type="function">
    <text evidence="1">Accessory subunit of the mitochondrial membrane respiratory chain NADH dehydrogenase (Complex I), that is believed not to be involved in catalysis. Complex I functions in the transfer of electrons from NADH to the respiratory chain. The immediate electron acceptor for the enzyme is believed to be ubiquinone.</text>
</comment>
<dbReference type="InterPro" id="IPR019329">
    <property type="entry name" value="NADH_UbQ_OxRdtase_ESSS_su"/>
</dbReference>
<keyword evidence="5" id="KW-0813">Transport</keyword>
<accession>A0A0H5QJ41</accession>
<evidence type="ECO:0000256" key="14">
    <source>
        <dbReference type="ARBA" id="ARBA00030753"/>
    </source>
</evidence>
<evidence type="ECO:0000256" key="2">
    <source>
        <dbReference type="ARBA" id="ARBA00004434"/>
    </source>
</evidence>
<evidence type="ECO:0000256" key="12">
    <source>
        <dbReference type="ARBA" id="ARBA00023128"/>
    </source>
</evidence>
<keyword evidence="10" id="KW-0249">Electron transport</keyword>
<evidence type="ECO:0000313" key="17">
    <source>
        <dbReference type="EMBL" id="CRZ02028.1"/>
    </source>
</evidence>
<evidence type="ECO:0000256" key="8">
    <source>
        <dbReference type="ARBA" id="ARBA00022792"/>
    </source>
</evidence>
<keyword evidence="7" id="KW-0812">Transmembrane</keyword>
<organism evidence="17">
    <name type="scientific">Spongospora subterranea</name>
    <dbReference type="NCBI Taxonomy" id="70186"/>
    <lineage>
        <taxon>Eukaryota</taxon>
        <taxon>Sar</taxon>
        <taxon>Rhizaria</taxon>
        <taxon>Endomyxa</taxon>
        <taxon>Phytomyxea</taxon>
        <taxon>Plasmodiophorida</taxon>
        <taxon>Plasmodiophoridae</taxon>
        <taxon>Spongospora</taxon>
    </lineage>
</organism>
<keyword evidence="9" id="KW-0809">Transit peptide</keyword>
<comment type="subunit">
    <text evidence="16">Complex I is composed of 45 different subunits. Interacts with BCAP31.</text>
</comment>
<evidence type="ECO:0000256" key="13">
    <source>
        <dbReference type="ARBA" id="ARBA00023136"/>
    </source>
</evidence>
<evidence type="ECO:0000256" key="10">
    <source>
        <dbReference type="ARBA" id="ARBA00022982"/>
    </source>
</evidence>
<evidence type="ECO:0000256" key="6">
    <source>
        <dbReference type="ARBA" id="ARBA00022660"/>
    </source>
</evidence>
<evidence type="ECO:0000256" key="7">
    <source>
        <dbReference type="ARBA" id="ARBA00022692"/>
    </source>
</evidence>
<keyword evidence="8" id="KW-0999">Mitochondrion inner membrane</keyword>
<sequence length="123" mass="13886">RSPVLAVNTRVGLGENVPAMIPMARLLFGRRLPHLAARRRTLASDNVFTKPNHEPSTARPFNRQAGEVVKPEGWEQIYIWGMAASLITLSIGLYFKPESSLREWARQEVLKEDGADKYSLDRV</sequence>
<evidence type="ECO:0000256" key="16">
    <source>
        <dbReference type="ARBA" id="ARBA00046528"/>
    </source>
</evidence>
<keyword evidence="12" id="KW-0496">Mitochondrion</keyword>
<feature type="non-terminal residue" evidence="17">
    <location>
        <position position="1"/>
    </location>
</feature>
<dbReference type="GO" id="GO:0005743">
    <property type="term" value="C:mitochondrial inner membrane"/>
    <property type="evidence" value="ECO:0007669"/>
    <property type="project" value="UniProtKB-SubCell"/>
</dbReference>
<proteinExistence type="inferred from homology"/>
<evidence type="ECO:0000256" key="3">
    <source>
        <dbReference type="ARBA" id="ARBA00008915"/>
    </source>
</evidence>
<evidence type="ECO:0000256" key="15">
    <source>
        <dbReference type="ARBA" id="ARBA00031387"/>
    </source>
</evidence>
<evidence type="ECO:0000256" key="4">
    <source>
        <dbReference type="ARBA" id="ARBA00018632"/>
    </source>
</evidence>
<keyword evidence="6" id="KW-0679">Respiratory chain</keyword>
<comment type="similarity">
    <text evidence="3">Belongs to the complex I NDUFB11 subunit family.</text>
</comment>
<dbReference type="EMBL" id="HACM01001586">
    <property type="protein sequence ID" value="CRZ02028.1"/>
    <property type="molecule type" value="Transcribed_RNA"/>
</dbReference>
<keyword evidence="11" id="KW-1133">Transmembrane helix</keyword>
<evidence type="ECO:0000256" key="9">
    <source>
        <dbReference type="ARBA" id="ARBA00022946"/>
    </source>
</evidence>
<dbReference type="Pfam" id="PF10183">
    <property type="entry name" value="ESSS"/>
    <property type="match status" value="1"/>
</dbReference>
<evidence type="ECO:0000256" key="1">
    <source>
        <dbReference type="ARBA" id="ARBA00003195"/>
    </source>
</evidence>
<dbReference type="AlphaFoldDB" id="A0A0H5QJ41"/>
<name>A0A0H5QJ41_9EUKA</name>
<reference evidence="17" key="1">
    <citation type="submission" date="2015-04" db="EMBL/GenBank/DDBJ databases">
        <title>The genome sequence of the plant pathogenic Rhizarian Plasmodiophora brassicae reveals insights in its biotrophic life cycle and the origin of chitin synthesis.</title>
        <authorList>
            <person name="Schwelm A."/>
            <person name="Fogelqvist J."/>
            <person name="Knaust A."/>
            <person name="Julke S."/>
            <person name="Lilja T."/>
            <person name="Dhandapani V."/>
            <person name="Bonilla-Rosso G."/>
            <person name="Karlsson M."/>
            <person name="Shevchenko A."/>
            <person name="Choi S.R."/>
            <person name="Kim H.G."/>
            <person name="Park J.Y."/>
            <person name="Lim Y.P."/>
            <person name="Ludwig-Muller J."/>
            <person name="Dixelius C."/>
        </authorList>
    </citation>
    <scope>NUCLEOTIDE SEQUENCE</scope>
    <source>
        <tissue evidence="17">Potato root galls</tissue>
    </source>
</reference>
<evidence type="ECO:0000256" key="11">
    <source>
        <dbReference type="ARBA" id="ARBA00022989"/>
    </source>
</evidence>
<comment type="subcellular location">
    <subcellularLocation>
        <location evidence="2">Mitochondrion inner membrane</location>
        <topology evidence="2">Single-pass membrane protein</topology>
    </subcellularLocation>
</comment>